<dbReference type="InterPro" id="IPR042080">
    <property type="entry name" value="RNA_2'-PTrans_N"/>
</dbReference>
<proteinExistence type="inferred from homology"/>
<keyword evidence="3 5" id="KW-0520">NAD</keyword>
<dbReference type="Proteomes" id="UP000321617">
    <property type="component" value="Unassembled WGS sequence"/>
</dbReference>
<dbReference type="GO" id="GO:0006388">
    <property type="term" value="P:tRNA splicing, via endonucleolytic cleavage and ligation"/>
    <property type="evidence" value="ECO:0007669"/>
    <property type="project" value="UniProtKB-UniRule"/>
</dbReference>
<evidence type="ECO:0000313" key="6">
    <source>
        <dbReference type="EMBL" id="TWJ14594.1"/>
    </source>
</evidence>
<dbReference type="HAMAP" id="MF_00299">
    <property type="entry name" value="KptA"/>
    <property type="match status" value="1"/>
</dbReference>
<evidence type="ECO:0000256" key="5">
    <source>
        <dbReference type="HAMAP-Rule" id="MF_00299"/>
    </source>
</evidence>
<dbReference type="PANTHER" id="PTHR12684">
    <property type="entry name" value="PUTATIVE PHOSPHOTRANSFERASE"/>
    <property type="match status" value="1"/>
</dbReference>
<comment type="similarity">
    <text evidence="1 5">Belongs to the KptA/TPT1 family.</text>
</comment>
<name>A0A562V9N6_9ACTN</name>
<dbReference type="InterPro" id="IPR042081">
    <property type="entry name" value="RNA_2'-PTrans_C"/>
</dbReference>
<dbReference type="Pfam" id="PF01885">
    <property type="entry name" value="PTS_2-RNA"/>
    <property type="match status" value="1"/>
</dbReference>
<dbReference type="GO" id="GO:0000215">
    <property type="term" value="F:tRNA 2'-phosphotransferase activity"/>
    <property type="evidence" value="ECO:0007669"/>
    <property type="project" value="TreeGrafter"/>
</dbReference>
<evidence type="ECO:0000256" key="4">
    <source>
        <dbReference type="ARBA" id="ARBA00025212"/>
    </source>
</evidence>
<dbReference type="RefSeq" id="WP_147131872.1">
    <property type="nucleotide sequence ID" value="NZ_BAABIJ010000001.1"/>
</dbReference>
<dbReference type="EC" id="2.7.1.-" evidence="5"/>
<keyword evidence="2 5" id="KW-0808">Transferase</keyword>
<evidence type="ECO:0000256" key="3">
    <source>
        <dbReference type="ARBA" id="ARBA00023027"/>
    </source>
</evidence>
<sequence>MRSSESVSRRLAHILRHDPASAGVKLDEAGWADVDAVLAGLAAEGRPIGRAELERLVRDNDKRRFALDGDRIRARQGHSVPVDLGLAPASPPELLFHGTVGRFLPSIREQGLLPGNRHHVHLSPDRATARTVGGRRGRPVVLTVLAARLAATGAVFHHTDNGVWLTAAVPPGYLREP</sequence>
<dbReference type="InterPro" id="IPR002745">
    <property type="entry name" value="Ptrans_KptA/Tpt1"/>
</dbReference>
<organism evidence="6 7">
    <name type="scientific">Stackebrandtia albiflava</name>
    <dbReference type="NCBI Taxonomy" id="406432"/>
    <lineage>
        <taxon>Bacteria</taxon>
        <taxon>Bacillati</taxon>
        <taxon>Actinomycetota</taxon>
        <taxon>Actinomycetes</taxon>
        <taxon>Glycomycetales</taxon>
        <taxon>Glycomycetaceae</taxon>
        <taxon>Stackebrandtia</taxon>
    </lineage>
</organism>
<comment type="function">
    <text evidence="4 5">Removes the 2'-phosphate from RNA via an intermediate in which the phosphate is ADP-ribosylated by NAD followed by a presumed transesterification to release the RNA and generate ADP-ribose 1''-2''-cyclic phosphate (APPR&gt;P). May function as an ADP-ribosylase.</text>
</comment>
<dbReference type="Gene3D" id="1.10.10.970">
    <property type="entry name" value="RNA 2'-phosphotransferase, Tpt1/KptA family, N-terminal domain"/>
    <property type="match status" value="1"/>
</dbReference>
<dbReference type="PANTHER" id="PTHR12684:SF2">
    <property type="entry name" value="TRNA 2'-PHOSPHOTRANSFERASE 1"/>
    <property type="match status" value="1"/>
</dbReference>
<evidence type="ECO:0000256" key="2">
    <source>
        <dbReference type="ARBA" id="ARBA00022679"/>
    </source>
</evidence>
<keyword evidence="7" id="KW-1185">Reference proteome</keyword>
<evidence type="ECO:0000313" key="7">
    <source>
        <dbReference type="Proteomes" id="UP000321617"/>
    </source>
</evidence>
<dbReference type="AlphaFoldDB" id="A0A562V9N6"/>
<dbReference type="OrthoDB" id="4537997at2"/>
<gene>
    <name evidence="5" type="primary">kptA</name>
    <name evidence="6" type="ORF">LX16_0279</name>
</gene>
<dbReference type="SUPFAM" id="SSF56399">
    <property type="entry name" value="ADP-ribosylation"/>
    <property type="match status" value="1"/>
</dbReference>
<accession>A0A562V9N6</accession>
<reference evidence="6 7" key="1">
    <citation type="journal article" date="2013" name="Stand. Genomic Sci.">
        <title>Genomic Encyclopedia of Type Strains, Phase I: The one thousand microbial genomes (KMG-I) project.</title>
        <authorList>
            <person name="Kyrpides N.C."/>
            <person name="Woyke T."/>
            <person name="Eisen J.A."/>
            <person name="Garrity G."/>
            <person name="Lilburn T.G."/>
            <person name="Beck B.J."/>
            <person name="Whitman W.B."/>
            <person name="Hugenholtz P."/>
            <person name="Klenk H.P."/>
        </authorList>
    </citation>
    <scope>NUCLEOTIDE SEQUENCE [LARGE SCALE GENOMIC DNA]</scope>
    <source>
        <strain evidence="6 7">DSM 45044</strain>
    </source>
</reference>
<dbReference type="GO" id="GO:0003950">
    <property type="term" value="F:NAD+ poly-ADP-ribosyltransferase activity"/>
    <property type="evidence" value="ECO:0007669"/>
    <property type="project" value="InterPro"/>
</dbReference>
<dbReference type="EMBL" id="VLLL01000005">
    <property type="protein sequence ID" value="TWJ14594.1"/>
    <property type="molecule type" value="Genomic_DNA"/>
</dbReference>
<comment type="caution">
    <text evidence="6">The sequence shown here is derived from an EMBL/GenBank/DDBJ whole genome shotgun (WGS) entry which is preliminary data.</text>
</comment>
<evidence type="ECO:0000256" key="1">
    <source>
        <dbReference type="ARBA" id="ARBA00009836"/>
    </source>
</evidence>
<protein>
    <recommendedName>
        <fullName evidence="5">Probable RNA 2'-phosphotransferase</fullName>
        <ecNumber evidence="5">2.7.1.-</ecNumber>
    </recommendedName>
</protein>
<dbReference type="InterPro" id="IPR022928">
    <property type="entry name" value="RNA_2'-PTrans_KptA"/>
</dbReference>
<dbReference type="Gene3D" id="3.20.170.30">
    <property type="match status" value="1"/>
</dbReference>